<protein>
    <submittedName>
        <fullName evidence="1">Uncharacterized protein</fullName>
    </submittedName>
</protein>
<evidence type="ECO:0000313" key="1">
    <source>
        <dbReference type="EMBL" id="CAF5081223.1"/>
    </source>
</evidence>
<sequence>EQRISLAHDYHTAEVAEERSML</sequence>
<feature type="non-terminal residue" evidence="1">
    <location>
        <position position="1"/>
    </location>
</feature>
<dbReference type="AlphaFoldDB" id="A0A8S3EKT9"/>
<dbReference type="Proteomes" id="UP000681967">
    <property type="component" value="Unassembled WGS sequence"/>
</dbReference>
<dbReference type="EMBL" id="CAJOBH010233632">
    <property type="protein sequence ID" value="CAF5081223.1"/>
    <property type="molecule type" value="Genomic_DNA"/>
</dbReference>
<organism evidence="1 2">
    <name type="scientific">Rotaria magnacalcarata</name>
    <dbReference type="NCBI Taxonomy" id="392030"/>
    <lineage>
        <taxon>Eukaryota</taxon>
        <taxon>Metazoa</taxon>
        <taxon>Spiralia</taxon>
        <taxon>Gnathifera</taxon>
        <taxon>Rotifera</taxon>
        <taxon>Eurotatoria</taxon>
        <taxon>Bdelloidea</taxon>
        <taxon>Philodinida</taxon>
        <taxon>Philodinidae</taxon>
        <taxon>Rotaria</taxon>
    </lineage>
</organism>
<comment type="caution">
    <text evidence="1">The sequence shown here is derived from an EMBL/GenBank/DDBJ whole genome shotgun (WGS) entry which is preliminary data.</text>
</comment>
<accession>A0A8S3EKT9</accession>
<name>A0A8S3EKT9_9BILA</name>
<gene>
    <name evidence="1" type="ORF">BYL167_LOCUS61949</name>
</gene>
<evidence type="ECO:0000313" key="2">
    <source>
        <dbReference type="Proteomes" id="UP000681967"/>
    </source>
</evidence>
<proteinExistence type="predicted"/>
<reference evidence="1" key="1">
    <citation type="submission" date="2021-02" db="EMBL/GenBank/DDBJ databases">
        <authorList>
            <person name="Nowell W R."/>
        </authorList>
    </citation>
    <scope>NUCLEOTIDE SEQUENCE</scope>
</reference>